<evidence type="ECO:0000256" key="3">
    <source>
        <dbReference type="ARBA" id="ARBA00023002"/>
    </source>
</evidence>
<dbReference type="CDD" id="cd04205">
    <property type="entry name" value="CuRO_2_LCC_like"/>
    <property type="match status" value="1"/>
</dbReference>
<keyword evidence="4" id="KW-0186">Copper</keyword>
<dbReference type="Gene3D" id="2.60.40.420">
    <property type="entry name" value="Cupredoxins - blue copper proteins"/>
    <property type="match status" value="2"/>
</dbReference>
<dbReference type="Proteomes" id="UP001161017">
    <property type="component" value="Unassembled WGS sequence"/>
</dbReference>
<dbReference type="PANTHER" id="PTHR11709:SF511">
    <property type="entry name" value="LACCASE"/>
    <property type="match status" value="1"/>
</dbReference>
<dbReference type="InterPro" id="IPR008972">
    <property type="entry name" value="Cupredoxin"/>
</dbReference>
<dbReference type="Pfam" id="PF07732">
    <property type="entry name" value="Cu-oxidase_3"/>
    <property type="match status" value="1"/>
</dbReference>
<keyword evidence="8" id="KW-1185">Reference proteome</keyword>
<gene>
    <name evidence="7" type="ORF">OHK93_001204</name>
</gene>
<dbReference type="PANTHER" id="PTHR11709">
    <property type="entry name" value="MULTI-COPPER OXIDASE"/>
    <property type="match status" value="1"/>
</dbReference>
<dbReference type="Pfam" id="PF00394">
    <property type="entry name" value="Cu-oxidase"/>
    <property type="match status" value="1"/>
</dbReference>
<proteinExistence type="inferred from homology"/>
<evidence type="ECO:0000313" key="8">
    <source>
        <dbReference type="Proteomes" id="UP001161017"/>
    </source>
</evidence>
<evidence type="ECO:0000256" key="1">
    <source>
        <dbReference type="ARBA" id="ARBA00010609"/>
    </source>
</evidence>
<name>A0AA43TXG5_9LECA</name>
<accession>A0AA43TXG5</accession>
<evidence type="ECO:0000259" key="6">
    <source>
        <dbReference type="Pfam" id="PF07732"/>
    </source>
</evidence>
<comment type="similarity">
    <text evidence="1">Belongs to the multicopper oxidase family.</text>
</comment>
<evidence type="ECO:0000259" key="5">
    <source>
        <dbReference type="Pfam" id="PF00394"/>
    </source>
</evidence>
<dbReference type="GO" id="GO:0005507">
    <property type="term" value="F:copper ion binding"/>
    <property type="evidence" value="ECO:0007669"/>
    <property type="project" value="InterPro"/>
</dbReference>
<comment type="caution">
    <text evidence="7">The sequence shown here is derived from an EMBL/GenBank/DDBJ whole genome shotgun (WGS) entry which is preliminary data.</text>
</comment>
<keyword evidence="3" id="KW-0560">Oxidoreductase</keyword>
<feature type="domain" description="Plastocyanin-like" evidence="5">
    <location>
        <begin position="73"/>
        <end position="185"/>
    </location>
</feature>
<organism evidence="7 8">
    <name type="scientific">Ramalina farinacea</name>
    <dbReference type="NCBI Taxonomy" id="258253"/>
    <lineage>
        <taxon>Eukaryota</taxon>
        <taxon>Fungi</taxon>
        <taxon>Dikarya</taxon>
        <taxon>Ascomycota</taxon>
        <taxon>Pezizomycotina</taxon>
        <taxon>Lecanoromycetes</taxon>
        <taxon>OSLEUM clade</taxon>
        <taxon>Lecanoromycetidae</taxon>
        <taxon>Lecanorales</taxon>
        <taxon>Lecanorineae</taxon>
        <taxon>Ramalinaceae</taxon>
        <taxon>Ramalina</taxon>
    </lineage>
</organism>
<evidence type="ECO:0000313" key="7">
    <source>
        <dbReference type="EMBL" id="MDI1490005.1"/>
    </source>
</evidence>
<dbReference type="PROSITE" id="PS00079">
    <property type="entry name" value="MULTICOPPER_OXIDASE1"/>
    <property type="match status" value="1"/>
</dbReference>
<dbReference type="GO" id="GO:0016491">
    <property type="term" value="F:oxidoreductase activity"/>
    <property type="evidence" value="ECO:0007669"/>
    <property type="project" value="UniProtKB-KW"/>
</dbReference>
<dbReference type="SUPFAM" id="SSF49503">
    <property type="entry name" value="Cupredoxins"/>
    <property type="match status" value="2"/>
</dbReference>
<reference evidence="7" key="1">
    <citation type="journal article" date="2023" name="Genome Biol. Evol.">
        <title>First Whole Genome Sequence and Flow Cytometry Genome Size Data for the Lichen-Forming Fungus Ramalina farinacea (Ascomycota).</title>
        <authorList>
            <person name="Llewellyn T."/>
            <person name="Mian S."/>
            <person name="Hill R."/>
            <person name="Leitch I.J."/>
            <person name="Gaya E."/>
        </authorList>
    </citation>
    <scope>NUCLEOTIDE SEQUENCE</scope>
    <source>
        <strain evidence="7">LIQ254RAFAR</strain>
    </source>
</reference>
<dbReference type="AlphaFoldDB" id="A0AA43TXG5"/>
<protein>
    <submittedName>
        <fullName evidence="7">Uncharacterized protein</fullName>
    </submittedName>
</protein>
<dbReference type="EMBL" id="JAPUFD010000011">
    <property type="protein sequence ID" value="MDI1490005.1"/>
    <property type="molecule type" value="Genomic_DNA"/>
</dbReference>
<evidence type="ECO:0000256" key="2">
    <source>
        <dbReference type="ARBA" id="ARBA00022723"/>
    </source>
</evidence>
<dbReference type="InterPro" id="IPR001117">
    <property type="entry name" value="Cu-oxidase_2nd"/>
</dbReference>
<feature type="domain" description="Plastocyanin-like" evidence="6">
    <location>
        <begin position="3"/>
        <end position="61"/>
    </location>
</feature>
<dbReference type="InterPro" id="IPR045087">
    <property type="entry name" value="Cu-oxidase_fam"/>
</dbReference>
<evidence type="ECO:0000256" key="4">
    <source>
        <dbReference type="ARBA" id="ARBA00023008"/>
    </source>
</evidence>
<sequence>MTNSNWADGVAAVTQCGIPPGQKFTYEFNTVGQMGTYWYRSHLSTQYTDGLLGPVVIHSPAEVIPEVDDERIIFMGDCILLNGENTYNCSVNSTIYPSTTGSCTGGSVYTTKVESRKRYRLRLINHSTLFSYWFSNDNHTESIVEMDGVEVEPIPFRGVLVNIGQRFSIIVQTNQTTGNYCMRASLPKSCFLPGIPYIGPELFNAGLDSAGYHALGVLSYDDTLGDALPSGVARNTSNPNGTAENPFNDQEWEGCVDMPFDIPKLAKAMEAFDISEGNTHYIQFNFAQVQHVSRVLVNQSTAISDGTYTVSRYDQNAL</sequence>
<dbReference type="InterPro" id="IPR011707">
    <property type="entry name" value="Cu-oxidase-like_N"/>
</dbReference>
<dbReference type="InterPro" id="IPR033138">
    <property type="entry name" value="Cu_oxidase_CS"/>
</dbReference>
<keyword evidence="2" id="KW-0479">Metal-binding</keyword>